<comment type="caution">
    <text evidence="5">The sequence shown here is derived from an EMBL/GenBank/DDBJ whole genome shotgun (WGS) entry which is preliminary data.</text>
</comment>
<evidence type="ECO:0000313" key="6">
    <source>
        <dbReference type="Proteomes" id="UP000238949"/>
    </source>
</evidence>
<accession>A0A2S9VEW2</accession>
<evidence type="ECO:0000256" key="1">
    <source>
        <dbReference type="ARBA" id="ARBA00022741"/>
    </source>
</evidence>
<evidence type="ECO:0000259" key="4">
    <source>
        <dbReference type="Pfam" id="PF14490"/>
    </source>
</evidence>
<dbReference type="PANTHER" id="PTHR43788">
    <property type="entry name" value="DNA2/NAM7 HELICASE FAMILY MEMBER"/>
    <property type="match status" value="1"/>
</dbReference>
<feature type="domain" description="ATP-dependent RecD2 DNA helicase-like helix-hairpin-helix" evidence="4">
    <location>
        <begin position="160"/>
        <end position="243"/>
    </location>
</feature>
<feature type="domain" description="UvrD-like helicase C-terminal" evidence="3">
    <location>
        <begin position="648"/>
        <end position="694"/>
    </location>
</feature>
<dbReference type="CDD" id="cd17933">
    <property type="entry name" value="DEXSc_RecD-like"/>
    <property type="match status" value="1"/>
</dbReference>
<dbReference type="GO" id="GO:0009338">
    <property type="term" value="C:exodeoxyribonuclease V complex"/>
    <property type="evidence" value="ECO:0007669"/>
    <property type="project" value="TreeGrafter"/>
</dbReference>
<keyword evidence="1" id="KW-0547">Nucleotide-binding</keyword>
<evidence type="ECO:0008006" key="7">
    <source>
        <dbReference type="Google" id="ProtNLM"/>
    </source>
</evidence>
<evidence type="ECO:0000313" key="5">
    <source>
        <dbReference type="EMBL" id="PRO74998.1"/>
    </source>
</evidence>
<dbReference type="Pfam" id="PF14490">
    <property type="entry name" value="HHH_RecD2"/>
    <property type="match status" value="1"/>
</dbReference>
<evidence type="ECO:0000256" key="2">
    <source>
        <dbReference type="ARBA" id="ARBA00022840"/>
    </source>
</evidence>
<name>A0A2S9VEW2_9ALTE</name>
<dbReference type="InterPro" id="IPR029493">
    <property type="entry name" value="RecD2-like_HHH"/>
</dbReference>
<dbReference type="Pfam" id="PF13604">
    <property type="entry name" value="AAA_30"/>
    <property type="match status" value="1"/>
</dbReference>
<dbReference type="GO" id="GO:0005524">
    <property type="term" value="F:ATP binding"/>
    <property type="evidence" value="ECO:0007669"/>
    <property type="project" value="UniProtKB-KW"/>
</dbReference>
<dbReference type="Proteomes" id="UP000238949">
    <property type="component" value="Unassembled WGS sequence"/>
</dbReference>
<dbReference type="CDD" id="cd18809">
    <property type="entry name" value="SF1_C_RecD"/>
    <property type="match status" value="1"/>
</dbReference>
<proteinExistence type="predicted"/>
<dbReference type="GO" id="GO:0006310">
    <property type="term" value="P:DNA recombination"/>
    <property type="evidence" value="ECO:0007669"/>
    <property type="project" value="TreeGrafter"/>
</dbReference>
<dbReference type="Pfam" id="PF13538">
    <property type="entry name" value="UvrD_C_2"/>
    <property type="match status" value="1"/>
</dbReference>
<keyword evidence="2" id="KW-0067">ATP-binding</keyword>
<dbReference type="Gene3D" id="2.30.30.940">
    <property type="match status" value="1"/>
</dbReference>
<reference evidence="6" key="1">
    <citation type="journal article" date="2020" name="Int. J. Syst. Evol. Microbiol.">
        <title>Alteromonas alba sp. nov., a marine bacterium isolated from the seawater of the West Pacific Ocean.</title>
        <authorList>
            <person name="Sun C."/>
            <person name="Wu Y.-H."/>
            <person name="Xamxidin M."/>
            <person name="Cheng H."/>
            <person name="Xu X.-W."/>
        </authorList>
    </citation>
    <scope>NUCLEOTIDE SEQUENCE [LARGE SCALE GENOMIC DNA]</scope>
    <source>
        <strain evidence="6">190</strain>
    </source>
</reference>
<dbReference type="InterPro" id="IPR027417">
    <property type="entry name" value="P-loop_NTPase"/>
</dbReference>
<dbReference type="AlphaFoldDB" id="A0A2S9VEW2"/>
<dbReference type="InterPro" id="IPR050534">
    <property type="entry name" value="Coronavir_polyprotein_1ab"/>
</dbReference>
<dbReference type="Gene3D" id="1.10.10.2220">
    <property type="match status" value="1"/>
</dbReference>
<organism evidence="5 6">
    <name type="scientific">Alteromonas alba</name>
    <dbReference type="NCBI Taxonomy" id="2079529"/>
    <lineage>
        <taxon>Bacteria</taxon>
        <taxon>Pseudomonadati</taxon>
        <taxon>Pseudomonadota</taxon>
        <taxon>Gammaproteobacteria</taxon>
        <taxon>Alteromonadales</taxon>
        <taxon>Alteromonadaceae</taxon>
        <taxon>Alteromonas/Salinimonas group</taxon>
        <taxon>Alteromonas</taxon>
    </lineage>
</organism>
<dbReference type="OrthoDB" id="9763659at2"/>
<dbReference type="EMBL" id="PVNP01000024">
    <property type="protein sequence ID" value="PRO74998.1"/>
    <property type="molecule type" value="Genomic_DNA"/>
</dbReference>
<dbReference type="Gene3D" id="3.40.50.300">
    <property type="entry name" value="P-loop containing nucleotide triphosphate hydrolases"/>
    <property type="match status" value="2"/>
</dbReference>
<dbReference type="InterPro" id="IPR027785">
    <property type="entry name" value="UvrD-like_helicase_C"/>
</dbReference>
<sequence>MGAYSGLLQIRKIRSKGKLGGVIFSANTLDDRPMRYVVKADWRIAPTPSMFKEGHIWSVQGEVETNTITWKDGTKAKEIILVPIELRFAKASNENLKRLLAESKEFAGISQVKAEKLVSFFGDELYEIAANDEIERLLPILGKDVATRLINGLKEYQELNTLKLLDDLGVPYKVTESVLKIWGADAYEKIQANPYLLTIFMANLKMVDEYAINRLGLPLNSPQRLIAYVKEVLFNAFNAGNTCLPTNEAKYRVKRLLGSLSREALQLAQESGEIIVDGNITQVRSMDIIESSVAEIVTNLVRANLNKGLEKRIDAKIDAFEIGAGFNLTQEQREAVTQCCTNRLAILTGGAGCGKTTVIEAICFALESLQQTKQIFLMALAGKAAQRITEATGREAMTVASFMYNVDADDIDDDAVFIVDEASMIDVLSLLKILKRIRCRGRLILTGDEEQLPPVGIGLSLHALVKQAIPKANLTAVKRQAESSGIPNIASKIRAFQKDETDLEFKPFIGVADGVNFIECNSTEIEQKCIEVYEALGGDGSNNDVLILSPTKNLNGGVINLNCRIHDKFSQGEVVNFNHEEFGDVTHHISGRALRVGELVMYTRNDYQKDIRNGSVGKVLAYSHDSVIVDFEGNTTDLSINELSNLEHAYALTVHKAQGSQFERVIVIIKESRNLDRHLIYTALTRAKKQVVFVGQRQSMYSGLSVSNAHKRHTNLPKFLSEQLS</sequence>
<dbReference type="SUPFAM" id="SSF52540">
    <property type="entry name" value="P-loop containing nucleoside triphosphate hydrolases"/>
    <property type="match status" value="1"/>
</dbReference>
<keyword evidence="6" id="KW-1185">Reference proteome</keyword>
<dbReference type="GO" id="GO:0017116">
    <property type="term" value="F:single-stranded DNA helicase activity"/>
    <property type="evidence" value="ECO:0007669"/>
    <property type="project" value="TreeGrafter"/>
</dbReference>
<dbReference type="RefSeq" id="WP_105933343.1">
    <property type="nucleotide sequence ID" value="NZ_PVNP01000024.1"/>
</dbReference>
<protein>
    <recommendedName>
        <fullName evidence="7">AAA family ATPase</fullName>
    </recommendedName>
</protein>
<dbReference type="PANTHER" id="PTHR43788:SF6">
    <property type="entry name" value="DNA HELICASE B"/>
    <property type="match status" value="1"/>
</dbReference>
<gene>
    <name evidence="5" type="ORF">C6Y40_03370</name>
</gene>
<evidence type="ECO:0000259" key="3">
    <source>
        <dbReference type="Pfam" id="PF13538"/>
    </source>
</evidence>